<accession>A0A382CZ74</accession>
<sequence>MVPNPSPEQSHDIHLTFQRKFGLGVTNISSTVWPLVFQYSGIGY</sequence>
<gene>
    <name evidence="1" type="ORF">METZ01_LOCUS183948</name>
</gene>
<proteinExistence type="predicted"/>
<evidence type="ECO:0000313" key="1">
    <source>
        <dbReference type="EMBL" id="SVB31094.1"/>
    </source>
</evidence>
<reference evidence="1" key="1">
    <citation type="submission" date="2018-05" db="EMBL/GenBank/DDBJ databases">
        <authorList>
            <person name="Lanie J.A."/>
            <person name="Ng W.-L."/>
            <person name="Kazmierczak K.M."/>
            <person name="Andrzejewski T.M."/>
            <person name="Davidsen T.M."/>
            <person name="Wayne K.J."/>
            <person name="Tettelin H."/>
            <person name="Glass J.I."/>
            <person name="Rusch D."/>
            <person name="Podicherti R."/>
            <person name="Tsui H.-C.T."/>
            <person name="Winkler M.E."/>
        </authorList>
    </citation>
    <scope>NUCLEOTIDE SEQUENCE</scope>
</reference>
<name>A0A382CZ74_9ZZZZ</name>
<dbReference type="AlphaFoldDB" id="A0A382CZ74"/>
<protein>
    <submittedName>
        <fullName evidence="1">Uncharacterized protein</fullName>
    </submittedName>
</protein>
<organism evidence="1">
    <name type="scientific">marine metagenome</name>
    <dbReference type="NCBI Taxonomy" id="408172"/>
    <lineage>
        <taxon>unclassified sequences</taxon>
        <taxon>metagenomes</taxon>
        <taxon>ecological metagenomes</taxon>
    </lineage>
</organism>
<dbReference type="EMBL" id="UINC01036710">
    <property type="protein sequence ID" value="SVB31094.1"/>
    <property type="molecule type" value="Genomic_DNA"/>
</dbReference>